<evidence type="ECO:0000313" key="3">
    <source>
        <dbReference type="Proteomes" id="UP000447434"/>
    </source>
</evidence>
<organism evidence="2 3">
    <name type="scientific">Lupinus albus</name>
    <name type="common">White lupine</name>
    <name type="synonym">Lupinus termis</name>
    <dbReference type="NCBI Taxonomy" id="3870"/>
    <lineage>
        <taxon>Eukaryota</taxon>
        <taxon>Viridiplantae</taxon>
        <taxon>Streptophyta</taxon>
        <taxon>Embryophyta</taxon>
        <taxon>Tracheophyta</taxon>
        <taxon>Spermatophyta</taxon>
        <taxon>Magnoliopsida</taxon>
        <taxon>eudicotyledons</taxon>
        <taxon>Gunneridae</taxon>
        <taxon>Pentapetalae</taxon>
        <taxon>rosids</taxon>
        <taxon>fabids</taxon>
        <taxon>Fabales</taxon>
        <taxon>Fabaceae</taxon>
        <taxon>Papilionoideae</taxon>
        <taxon>50 kb inversion clade</taxon>
        <taxon>genistoids sensu lato</taxon>
        <taxon>core genistoids</taxon>
        <taxon>Genisteae</taxon>
        <taxon>Lupinus</taxon>
    </lineage>
</organism>
<keyword evidence="1" id="KW-1133">Transmembrane helix</keyword>
<reference evidence="3" key="1">
    <citation type="journal article" date="2020" name="Nat. Commun.">
        <title>Genome sequence of the cluster root forming white lupin.</title>
        <authorList>
            <person name="Hufnagel B."/>
            <person name="Marques A."/>
            <person name="Soriano A."/>
            <person name="Marques L."/>
            <person name="Divol F."/>
            <person name="Doumas P."/>
            <person name="Sallet E."/>
            <person name="Mancinotti D."/>
            <person name="Carrere S."/>
            <person name="Marande W."/>
            <person name="Arribat S."/>
            <person name="Keller J."/>
            <person name="Huneau C."/>
            <person name="Blein T."/>
            <person name="Aime D."/>
            <person name="Laguerre M."/>
            <person name="Taylor J."/>
            <person name="Schubert V."/>
            <person name="Nelson M."/>
            <person name="Geu-Flores F."/>
            <person name="Crespi M."/>
            <person name="Gallardo-Guerrero K."/>
            <person name="Delaux P.-M."/>
            <person name="Salse J."/>
            <person name="Berges H."/>
            <person name="Guyot R."/>
            <person name="Gouzy J."/>
            <person name="Peret B."/>
        </authorList>
    </citation>
    <scope>NUCLEOTIDE SEQUENCE [LARGE SCALE GENOMIC DNA]</scope>
    <source>
        <strain evidence="3">cv. Amiga</strain>
    </source>
</reference>
<keyword evidence="1" id="KW-0812">Transmembrane</keyword>
<dbReference type="Proteomes" id="UP000447434">
    <property type="component" value="Chromosome 8"/>
</dbReference>
<sequence>MKPFFIHFHFFFPFFFCKNTPMVTVLFRRFTYLSICKEFICTGLRDLNKMITILLCNYTNLAFTLTVFFALHWVSIFSVKVHSFTNILFSLSLFFY</sequence>
<keyword evidence="1" id="KW-0472">Membrane</keyword>
<dbReference type="EMBL" id="WOCE01000008">
    <property type="protein sequence ID" value="KAE9609045.1"/>
    <property type="molecule type" value="Genomic_DNA"/>
</dbReference>
<name>A0A6A4Q4H5_LUPAL</name>
<proteinExistence type="predicted"/>
<evidence type="ECO:0000256" key="1">
    <source>
        <dbReference type="SAM" id="Phobius"/>
    </source>
</evidence>
<comment type="caution">
    <text evidence="2">The sequence shown here is derived from an EMBL/GenBank/DDBJ whole genome shotgun (WGS) entry which is preliminary data.</text>
</comment>
<protein>
    <submittedName>
        <fullName evidence="2">Uncharacterized protein</fullName>
    </submittedName>
</protein>
<feature type="transmembrane region" description="Helical" evidence="1">
    <location>
        <begin position="6"/>
        <end position="27"/>
    </location>
</feature>
<dbReference type="AlphaFoldDB" id="A0A6A4Q4H5"/>
<keyword evidence="3" id="KW-1185">Reference proteome</keyword>
<gene>
    <name evidence="2" type="ORF">Lalb_Chr08g0242081</name>
</gene>
<feature type="transmembrane region" description="Helical" evidence="1">
    <location>
        <begin position="47"/>
        <end position="71"/>
    </location>
</feature>
<evidence type="ECO:0000313" key="2">
    <source>
        <dbReference type="EMBL" id="KAE9609045.1"/>
    </source>
</evidence>
<accession>A0A6A4Q4H5</accession>